<dbReference type="SUPFAM" id="SSF52266">
    <property type="entry name" value="SGNH hydrolase"/>
    <property type="match status" value="1"/>
</dbReference>
<reference evidence="2" key="1">
    <citation type="submission" date="2020-09" db="EMBL/GenBank/DDBJ databases">
        <title>Draft Genome Sequence of Paenibacillus sp. WST5.</title>
        <authorList>
            <person name="Bao Z."/>
        </authorList>
    </citation>
    <scope>NUCLEOTIDE SEQUENCE</scope>
    <source>
        <strain evidence="2">WST5</strain>
    </source>
</reference>
<dbReference type="InterPro" id="IPR036514">
    <property type="entry name" value="SGNH_hydro_sf"/>
</dbReference>
<sequence>MKELTQKYNTYNTKRIYGFGDSIIYGHAAGISFLDYLERNYSLSVTKYAVNGATVIGGSGNAILPQITEASSIVPDFVLFDGLINDAYTTVTDDPNKLGSISNGFAEIFDTSTFCGGFESICQTLLKKYRGATIIFIAVHKTPARDYIAQETLQYLAKQICCKWSIPVVDLYNASGLNCFISDYQYAYSYDQVDANGGNSSTGGSGTHPNDVGYMRYYMPMITAKMNELS</sequence>
<evidence type="ECO:0000259" key="1">
    <source>
        <dbReference type="Pfam" id="PF13472"/>
    </source>
</evidence>
<proteinExistence type="predicted"/>
<keyword evidence="3" id="KW-1185">Reference proteome</keyword>
<evidence type="ECO:0000313" key="2">
    <source>
        <dbReference type="EMBL" id="MBD0384768.1"/>
    </source>
</evidence>
<dbReference type="GO" id="GO:0016787">
    <property type="term" value="F:hydrolase activity"/>
    <property type="evidence" value="ECO:0007669"/>
    <property type="project" value="UniProtKB-KW"/>
</dbReference>
<protein>
    <submittedName>
        <fullName evidence="2">SGNH/GDSL hydrolase family protein</fullName>
    </submittedName>
</protein>
<accession>A0A926KWU7</accession>
<keyword evidence="2" id="KW-0378">Hydrolase</keyword>
<dbReference type="Proteomes" id="UP000650466">
    <property type="component" value="Unassembled WGS sequence"/>
</dbReference>
<feature type="domain" description="SGNH hydrolase-type esterase" evidence="1">
    <location>
        <begin position="19"/>
        <end position="214"/>
    </location>
</feature>
<gene>
    <name evidence="2" type="ORF">ICC18_32590</name>
</gene>
<dbReference type="InterPro" id="IPR013830">
    <property type="entry name" value="SGNH_hydro"/>
</dbReference>
<dbReference type="CDD" id="cd00229">
    <property type="entry name" value="SGNH_hydrolase"/>
    <property type="match status" value="1"/>
</dbReference>
<dbReference type="Pfam" id="PF13472">
    <property type="entry name" value="Lipase_GDSL_2"/>
    <property type="match status" value="1"/>
</dbReference>
<organism evidence="2 3">
    <name type="scientific">Paenibacillus sedimenti</name>
    <dbReference type="NCBI Taxonomy" id="2770274"/>
    <lineage>
        <taxon>Bacteria</taxon>
        <taxon>Bacillati</taxon>
        <taxon>Bacillota</taxon>
        <taxon>Bacilli</taxon>
        <taxon>Bacillales</taxon>
        <taxon>Paenibacillaceae</taxon>
        <taxon>Paenibacillus</taxon>
    </lineage>
</organism>
<dbReference type="EMBL" id="JACVVD010000026">
    <property type="protein sequence ID" value="MBD0384768.1"/>
    <property type="molecule type" value="Genomic_DNA"/>
</dbReference>
<dbReference type="Gene3D" id="3.40.50.1110">
    <property type="entry name" value="SGNH hydrolase"/>
    <property type="match status" value="1"/>
</dbReference>
<evidence type="ECO:0000313" key="3">
    <source>
        <dbReference type="Proteomes" id="UP000650466"/>
    </source>
</evidence>
<dbReference type="AlphaFoldDB" id="A0A926KWU7"/>
<name>A0A926KWU7_9BACL</name>
<comment type="caution">
    <text evidence="2">The sequence shown here is derived from an EMBL/GenBank/DDBJ whole genome shotgun (WGS) entry which is preliminary data.</text>
</comment>